<dbReference type="STRING" id="1085623.GNIT_0090"/>
<gene>
    <name evidence="5" type="ordered locus">GNIT_0090</name>
</gene>
<dbReference type="InterPro" id="IPR003439">
    <property type="entry name" value="ABC_transporter-like_ATP-bd"/>
</dbReference>
<proteinExistence type="predicted"/>
<name>G4QEY1_GLANF</name>
<dbReference type="PROSITE" id="PS50893">
    <property type="entry name" value="ABC_TRANSPORTER_2"/>
    <property type="match status" value="1"/>
</dbReference>
<dbReference type="OrthoDB" id="9802264at2"/>
<dbReference type="SUPFAM" id="SSF52540">
    <property type="entry name" value="P-loop containing nucleoside triphosphate hydrolases"/>
    <property type="match status" value="1"/>
</dbReference>
<dbReference type="GO" id="GO:0016887">
    <property type="term" value="F:ATP hydrolysis activity"/>
    <property type="evidence" value="ECO:0007669"/>
    <property type="project" value="InterPro"/>
</dbReference>
<organism evidence="5 6">
    <name type="scientific">Glaciecola nitratireducens (strain JCM 12485 / KCTC 12276 / FR1064)</name>
    <dbReference type="NCBI Taxonomy" id="1085623"/>
    <lineage>
        <taxon>Bacteria</taxon>
        <taxon>Pseudomonadati</taxon>
        <taxon>Pseudomonadota</taxon>
        <taxon>Gammaproteobacteria</taxon>
        <taxon>Alteromonadales</taxon>
        <taxon>Alteromonadaceae</taxon>
        <taxon>Brumicola</taxon>
    </lineage>
</organism>
<evidence type="ECO:0000256" key="2">
    <source>
        <dbReference type="ARBA" id="ARBA00022741"/>
    </source>
</evidence>
<evidence type="ECO:0000259" key="4">
    <source>
        <dbReference type="PROSITE" id="PS50893"/>
    </source>
</evidence>
<dbReference type="KEGG" id="gni:GNIT_0090"/>
<evidence type="ECO:0000313" key="5">
    <source>
        <dbReference type="EMBL" id="AEP28244.1"/>
    </source>
</evidence>
<accession>G4QEY1</accession>
<keyword evidence="2" id="KW-0547">Nucleotide-binding</keyword>
<feature type="domain" description="ABC transporter" evidence="4">
    <location>
        <begin position="2"/>
        <end position="219"/>
    </location>
</feature>
<keyword evidence="1" id="KW-0813">Transport</keyword>
<dbReference type="Pfam" id="PF00005">
    <property type="entry name" value="ABC_tran"/>
    <property type="match status" value="1"/>
</dbReference>
<evidence type="ECO:0000313" key="6">
    <source>
        <dbReference type="Proteomes" id="UP000009282"/>
    </source>
</evidence>
<evidence type="ECO:0000256" key="1">
    <source>
        <dbReference type="ARBA" id="ARBA00022448"/>
    </source>
</evidence>
<dbReference type="eggNOG" id="COG4136">
    <property type="taxonomic scope" value="Bacteria"/>
</dbReference>
<protein>
    <submittedName>
        <fullName evidence="5">ABC transporter related protein</fullName>
    </submittedName>
</protein>
<dbReference type="Proteomes" id="UP000009282">
    <property type="component" value="Chromosome"/>
</dbReference>
<dbReference type="RefSeq" id="WP_014107123.1">
    <property type="nucleotide sequence ID" value="NC_016041.1"/>
</dbReference>
<keyword evidence="3" id="KW-0067">ATP-binding</keyword>
<reference evidence="5 6" key="1">
    <citation type="journal article" date="2011" name="J. Bacteriol.">
        <title>Complete genome sequence of seawater bacterium Glaciecola nitratireducens FR1064T.</title>
        <authorList>
            <person name="Bian F."/>
            <person name="Qin Q.L."/>
            <person name="Xie B.B."/>
            <person name="Shu Y.L."/>
            <person name="Zhang X.Y."/>
            <person name="Yu Y."/>
            <person name="Chen B."/>
            <person name="Chen X.L."/>
            <person name="Zhou B.C."/>
            <person name="Zhang Y.Z."/>
        </authorList>
    </citation>
    <scope>NUCLEOTIDE SEQUENCE [LARGE SCALE GENOMIC DNA]</scope>
    <source>
        <strain evidence="6">JCM 12485 / KCTC 12276 / FR1064</strain>
    </source>
</reference>
<dbReference type="InterPro" id="IPR027417">
    <property type="entry name" value="P-loop_NTPase"/>
</dbReference>
<dbReference type="InterPro" id="IPR017871">
    <property type="entry name" value="ABC_transporter-like_CS"/>
</dbReference>
<dbReference type="PANTHER" id="PTHR42781">
    <property type="entry name" value="SPERMIDINE/PUTRESCINE IMPORT ATP-BINDING PROTEIN POTA"/>
    <property type="match status" value="1"/>
</dbReference>
<keyword evidence="6" id="KW-1185">Reference proteome</keyword>
<evidence type="ECO:0000256" key="3">
    <source>
        <dbReference type="ARBA" id="ARBA00022840"/>
    </source>
</evidence>
<dbReference type="InterPro" id="IPR050093">
    <property type="entry name" value="ABC_SmlMolc_Importer"/>
</dbReference>
<dbReference type="EMBL" id="CP003060">
    <property type="protein sequence ID" value="AEP28244.1"/>
    <property type="molecule type" value="Genomic_DNA"/>
</dbReference>
<sequence length="220" mass="23906">MDTTHNMLRIQNLHIYKGDALLLELDTTVSAGEILTIMGPSGSGKSTLLNWLTGMLEPVFRAEGKLELGGHDITQTPSHLRQIALLFQDSLLFNHLSVSGNIEFGMQHSESSTRKQRVSEALASVGLSGMEARAPKSLSGGQQARVALLRVLLNEPKVILLDEPFSKLDSELRQATRELVFEQIRQRGLTAILVTHDQSDADAAAGKVINLTHTASGKSC</sequence>
<dbReference type="AlphaFoldDB" id="G4QEY1"/>
<dbReference type="HOGENOM" id="CLU_000604_1_22_6"/>
<dbReference type="InterPro" id="IPR003593">
    <property type="entry name" value="AAA+_ATPase"/>
</dbReference>
<dbReference type="PANTHER" id="PTHR42781:SF4">
    <property type="entry name" value="SPERMIDINE_PUTRESCINE IMPORT ATP-BINDING PROTEIN POTA"/>
    <property type="match status" value="1"/>
</dbReference>
<dbReference type="SMART" id="SM00382">
    <property type="entry name" value="AAA"/>
    <property type="match status" value="1"/>
</dbReference>
<dbReference type="Gene3D" id="3.40.50.300">
    <property type="entry name" value="P-loop containing nucleotide triphosphate hydrolases"/>
    <property type="match status" value="1"/>
</dbReference>
<dbReference type="PROSITE" id="PS00211">
    <property type="entry name" value="ABC_TRANSPORTER_1"/>
    <property type="match status" value="1"/>
</dbReference>
<dbReference type="GO" id="GO:0005524">
    <property type="term" value="F:ATP binding"/>
    <property type="evidence" value="ECO:0007669"/>
    <property type="project" value="UniProtKB-KW"/>
</dbReference>